<gene>
    <name evidence="1" type="ORF">SAMEA4029009_CIC11G00000003105</name>
</gene>
<proteinExistence type="predicted"/>
<accession>A0A1L0DLQ8</accession>
<evidence type="ECO:0000313" key="1">
    <source>
        <dbReference type="EMBL" id="SGZ57492.1"/>
    </source>
</evidence>
<name>A0A1L0DLQ8_9ASCO</name>
<dbReference type="AlphaFoldDB" id="A0A1L0DLQ8"/>
<dbReference type="Proteomes" id="UP000182259">
    <property type="component" value="Chromosome V"/>
</dbReference>
<evidence type="ECO:0000313" key="2">
    <source>
        <dbReference type="Proteomes" id="UP000182259"/>
    </source>
</evidence>
<sequence>MSGGALIFMMLVKMELCGQKYRMERGDDSALTCLKIIFEVAEFVELWRFVKLSKSDISNQCDVN</sequence>
<dbReference type="EMBL" id="LT635768">
    <property type="protein sequence ID" value="SGZ57492.1"/>
    <property type="molecule type" value="Genomic_DNA"/>
</dbReference>
<protein>
    <submittedName>
        <fullName evidence="1">CIC11C00000003105</fullName>
    </submittedName>
</protein>
<organism evidence="1 2">
    <name type="scientific">Sungouiella intermedia</name>
    <dbReference type="NCBI Taxonomy" id="45354"/>
    <lineage>
        <taxon>Eukaryota</taxon>
        <taxon>Fungi</taxon>
        <taxon>Dikarya</taxon>
        <taxon>Ascomycota</taxon>
        <taxon>Saccharomycotina</taxon>
        <taxon>Pichiomycetes</taxon>
        <taxon>Metschnikowiaceae</taxon>
        <taxon>Sungouiella</taxon>
    </lineage>
</organism>
<reference evidence="1 2" key="1">
    <citation type="submission" date="2016-10" db="EMBL/GenBank/DDBJ databases">
        <authorList>
            <person name="de Groot N.N."/>
        </authorList>
    </citation>
    <scope>NUCLEOTIDE SEQUENCE [LARGE SCALE GENOMIC DNA]</scope>
    <source>
        <strain evidence="1 2">PYCC 4715</strain>
    </source>
</reference>